<keyword evidence="2" id="KW-1185">Reference proteome</keyword>
<dbReference type="Proteomes" id="UP001060215">
    <property type="component" value="Chromosome 12"/>
</dbReference>
<sequence length="236" mass="26447">MFILCNFQDINAVEGNKTSSINDLPVKMISGQVLEGKPTRKHNVDSTQNVEKSSLDGQGENREAVIMSLNTNRSSGRNNSLSQKLLTHSRDSVDKNPAQTEKHGVLARVLDLVEVNGNSIRKPTCGSNDKENDGNMFAENGFISTRNNRRARPNDDSSLKWSMEVQFDRLRSKGTDSSVVDKEAIRRRKPLSETTNFQNTDVSLGMTGKWNCPQKSKPNLGPPLKQLRLEKWVHRV</sequence>
<comment type="caution">
    <text evidence="1">The sequence shown here is derived from an EMBL/GenBank/DDBJ whole genome shotgun (WGS) entry which is preliminary data.</text>
</comment>
<gene>
    <name evidence="1" type="ORF">LOK49_LG11G02297</name>
</gene>
<organism evidence="1 2">
    <name type="scientific">Camellia lanceoleosa</name>
    <dbReference type="NCBI Taxonomy" id="1840588"/>
    <lineage>
        <taxon>Eukaryota</taxon>
        <taxon>Viridiplantae</taxon>
        <taxon>Streptophyta</taxon>
        <taxon>Embryophyta</taxon>
        <taxon>Tracheophyta</taxon>
        <taxon>Spermatophyta</taxon>
        <taxon>Magnoliopsida</taxon>
        <taxon>eudicotyledons</taxon>
        <taxon>Gunneridae</taxon>
        <taxon>Pentapetalae</taxon>
        <taxon>asterids</taxon>
        <taxon>Ericales</taxon>
        <taxon>Theaceae</taxon>
        <taxon>Camellia</taxon>
    </lineage>
</organism>
<evidence type="ECO:0000313" key="2">
    <source>
        <dbReference type="Proteomes" id="UP001060215"/>
    </source>
</evidence>
<evidence type="ECO:0000313" key="1">
    <source>
        <dbReference type="EMBL" id="KAI7995880.1"/>
    </source>
</evidence>
<accession>A0ACC0G4H6</accession>
<reference evidence="1 2" key="1">
    <citation type="journal article" date="2022" name="Plant J.">
        <title>Chromosome-level genome of Camellia lanceoleosa provides a valuable resource for understanding genome evolution and self-incompatibility.</title>
        <authorList>
            <person name="Gong W."/>
            <person name="Xiao S."/>
            <person name="Wang L."/>
            <person name="Liao Z."/>
            <person name="Chang Y."/>
            <person name="Mo W."/>
            <person name="Hu G."/>
            <person name="Li W."/>
            <person name="Zhao G."/>
            <person name="Zhu H."/>
            <person name="Hu X."/>
            <person name="Ji K."/>
            <person name="Xiang X."/>
            <person name="Song Q."/>
            <person name="Yuan D."/>
            <person name="Jin S."/>
            <person name="Zhang L."/>
        </authorList>
    </citation>
    <scope>NUCLEOTIDE SEQUENCE [LARGE SCALE GENOMIC DNA]</scope>
    <source>
        <strain evidence="1">SQ_2022a</strain>
    </source>
</reference>
<protein>
    <submittedName>
        <fullName evidence="1">Uncharacterized protein</fullName>
    </submittedName>
</protein>
<proteinExistence type="predicted"/>
<name>A0ACC0G4H6_9ERIC</name>
<dbReference type="EMBL" id="CM045769">
    <property type="protein sequence ID" value="KAI7995880.1"/>
    <property type="molecule type" value="Genomic_DNA"/>
</dbReference>